<dbReference type="GO" id="GO:0005737">
    <property type="term" value="C:cytoplasm"/>
    <property type="evidence" value="ECO:0007669"/>
    <property type="project" value="UniProtKB-SubCell"/>
</dbReference>
<dbReference type="SUPFAM" id="SSF53335">
    <property type="entry name" value="S-adenosyl-L-methionine-dependent methyltransferases"/>
    <property type="match status" value="1"/>
</dbReference>
<comment type="similarity">
    <text evidence="6">Belongs to the methyltransferase superfamily. tRNA (adenine-N(6)-)-methyltransferase family.</text>
</comment>
<keyword evidence="9" id="KW-1185">Reference proteome</keyword>
<dbReference type="PROSITE" id="PS00092">
    <property type="entry name" value="N6_MTASE"/>
    <property type="match status" value="1"/>
</dbReference>
<name>A0A291QWL1_9BACT</name>
<comment type="subcellular location">
    <subcellularLocation>
        <location evidence="6">Cytoplasm</location>
    </subcellularLocation>
</comment>
<keyword evidence="4 6" id="KW-0949">S-adenosyl-L-methionine</keyword>
<reference evidence="8 9" key="1">
    <citation type="submission" date="2017-10" db="EMBL/GenBank/DDBJ databases">
        <title>Paenichitinophaga pekingensis gen. nov., sp. nov., isolated from activated sludge.</title>
        <authorList>
            <person name="Jin D."/>
            <person name="Kong X."/>
            <person name="Deng Y."/>
            <person name="Bai Z."/>
        </authorList>
    </citation>
    <scope>NUCLEOTIDE SEQUENCE [LARGE SCALE GENOMIC DNA]</scope>
    <source>
        <strain evidence="8 9">13</strain>
    </source>
</reference>
<keyword evidence="1 6" id="KW-0963">Cytoplasm</keyword>
<evidence type="ECO:0000256" key="3">
    <source>
        <dbReference type="ARBA" id="ARBA00022679"/>
    </source>
</evidence>
<dbReference type="AlphaFoldDB" id="A0A291QWL1"/>
<dbReference type="GO" id="GO:0016430">
    <property type="term" value="F:tRNA (adenine-N6)-methyltransferase activity"/>
    <property type="evidence" value="ECO:0007669"/>
    <property type="project" value="UniProtKB-UniRule"/>
</dbReference>
<feature type="domain" description="Ribosomal RNA adenine methylase transferase N-terminal" evidence="7">
    <location>
        <begin position="35"/>
        <end position="196"/>
    </location>
</feature>
<dbReference type="InterPro" id="IPR002052">
    <property type="entry name" value="DNA_methylase_N6_adenine_CS"/>
</dbReference>
<dbReference type="RefSeq" id="WP_098194694.1">
    <property type="nucleotide sequence ID" value="NZ_CP023777.1"/>
</dbReference>
<evidence type="ECO:0000256" key="2">
    <source>
        <dbReference type="ARBA" id="ARBA00022603"/>
    </source>
</evidence>
<evidence type="ECO:0000256" key="1">
    <source>
        <dbReference type="ARBA" id="ARBA00022490"/>
    </source>
</evidence>
<dbReference type="Proteomes" id="UP000220133">
    <property type="component" value="Chromosome"/>
</dbReference>
<dbReference type="PROSITE" id="PS01131">
    <property type="entry name" value="RRNA_A_DIMETH"/>
    <property type="match status" value="1"/>
</dbReference>
<keyword evidence="2 6" id="KW-0489">Methyltransferase</keyword>
<evidence type="ECO:0000259" key="7">
    <source>
        <dbReference type="SMART" id="SM00650"/>
    </source>
</evidence>
<dbReference type="HAMAP" id="MF_01872">
    <property type="entry name" value="tRNA_methyltr_YfiC"/>
    <property type="match status" value="1"/>
</dbReference>
<dbReference type="InterPro" id="IPR007848">
    <property type="entry name" value="Small_mtfrase_dom"/>
</dbReference>
<dbReference type="PRINTS" id="PR00507">
    <property type="entry name" value="N12N6MTFRASE"/>
</dbReference>
<dbReference type="GO" id="GO:0008033">
    <property type="term" value="P:tRNA processing"/>
    <property type="evidence" value="ECO:0007669"/>
    <property type="project" value="UniProtKB-UniRule"/>
</dbReference>
<dbReference type="EC" id="2.1.1.223" evidence="6"/>
<dbReference type="KEGG" id="cbae:COR50_14735"/>
<accession>A0A291QWL1</accession>
<sequence length="244" mass="27043">MGRKGNSYFQFKRFTVHQSQCAMKVCTDASVFGAFTARFAKVSNLAMENVLDIGAGTGLLSLMLAQESPAHITAIELDPAAAQQAEDNFKNSPWADRLHLMEGAVQTVEPGKAFDLIISNPPFYEQSLQGPSAGRNRAMHAVTLSYPDLIAGVLKNLSEGGVFALLLPFAEFQRFQELAAGQHLHVHELLHLRQTPKHEYFRTIGFFRRNVAEIIAVGDLVIKNSDDKYTPTFSSLMANFYLHL</sequence>
<evidence type="ECO:0000256" key="4">
    <source>
        <dbReference type="ARBA" id="ARBA00022691"/>
    </source>
</evidence>
<organism evidence="8 9">
    <name type="scientific">Chitinophaga caeni</name>
    <dbReference type="NCBI Taxonomy" id="2029983"/>
    <lineage>
        <taxon>Bacteria</taxon>
        <taxon>Pseudomonadati</taxon>
        <taxon>Bacteroidota</taxon>
        <taxon>Chitinophagia</taxon>
        <taxon>Chitinophagales</taxon>
        <taxon>Chitinophagaceae</taxon>
        <taxon>Chitinophaga</taxon>
    </lineage>
</organism>
<proteinExistence type="inferred from homology"/>
<evidence type="ECO:0000313" key="9">
    <source>
        <dbReference type="Proteomes" id="UP000220133"/>
    </source>
</evidence>
<dbReference type="InterPro" id="IPR029063">
    <property type="entry name" value="SAM-dependent_MTases_sf"/>
</dbReference>
<keyword evidence="5 6" id="KW-0819">tRNA processing</keyword>
<dbReference type="Pfam" id="PF05175">
    <property type="entry name" value="MTS"/>
    <property type="match status" value="1"/>
</dbReference>
<protein>
    <recommendedName>
        <fullName evidence="6">tRNA1(Val) (adenine(37)-N6)-methyltransferase</fullName>
        <ecNumber evidence="6">2.1.1.223</ecNumber>
    </recommendedName>
    <alternativeName>
        <fullName evidence="6">tRNA m6A37 methyltransferase</fullName>
    </alternativeName>
</protein>
<dbReference type="InterPro" id="IPR022882">
    <property type="entry name" value="tRNA_adenine-N6_MeTrfase"/>
</dbReference>
<dbReference type="PANTHER" id="PTHR47739">
    <property type="entry name" value="TRNA1(VAL) (ADENINE(37)-N6)-METHYLTRANSFERASE"/>
    <property type="match status" value="1"/>
</dbReference>
<comment type="function">
    <text evidence="6">Specifically methylates the adenine in position 37 of tRNA(1)(Val) (anticodon cmo5UAC).</text>
</comment>
<evidence type="ECO:0000256" key="5">
    <source>
        <dbReference type="ARBA" id="ARBA00022694"/>
    </source>
</evidence>
<dbReference type="Gene3D" id="3.40.50.150">
    <property type="entry name" value="Vaccinia Virus protein VP39"/>
    <property type="match status" value="1"/>
</dbReference>
<comment type="catalytic activity">
    <reaction evidence="6">
        <text>adenosine(37) in tRNA1(Val) + S-adenosyl-L-methionine = N(6)-methyladenosine(37) in tRNA1(Val) + S-adenosyl-L-homocysteine + H(+)</text>
        <dbReference type="Rhea" id="RHEA:43160"/>
        <dbReference type="Rhea" id="RHEA-COMP:10369"/>
        <dbReference type="Rhea" id="RHEA-COMP:10370"/>
        <dbReference type="ChEBI" id="CHEBI:15378"/>
        <dbReference type="ChEBI" id="CHEBI:57856"/>
        <dbReference type="ChEBI" id="CHEBI:59789"/>
        <dbReference type="ChEBI" id="CHEBI:74411"/>
        <dbReference type="ChEBI" id="CHEBI:74449"/>
        <dbReference type="EC" id="2.1.1.223"/>
    </reaction>
</comment>
<dbReference type="PANTHER" id="PTHR47739:SF1">
    <property type="entry name" value="TRNA1(VAL) (ADENINE(37)-N6)-METHYLTRANSFERASE"/>
    <property type="match status" value="1"/>
</dbReference>
<dbReference type="InterPro" id="IPR020596">
    <property type="entry name" value="rRNA_Ade_Mease_Trfase_CS"/>
</dbReference>
<dbReference type="InterPro" id="IPR050210">
    <property type="entry name" value="tRNA_Adenine-N(6)_MTase"/>
</dbReference>
<dbReference type="GO" id="GO:0000179">
    <property type="term" value="F:rRNA (adenine-N6,N6-)-dimethyltransferase activity"/>
    <property type="evidence" value="ECO:0007669"/>
    <property type="project" value="InterPro"/>
</dbReference>
<dbReference type="GO" id="GO:0003676">
    <property type="term" value="F:nucleic acid binding"/>
    <property type="evidence" value="ECO:0007669"/>
    <property type="project" value="InterPro"/>
</dbReference>
<evidence type="ECO:0000313" key="8">
    <source>
        <dbReference type="EMBL" id="ATL48320.1"/>
    </source>
</evidence>
<dbReference type="SMART" id="SM00650">
    <property type="entry name" value="rADc"/>
    <property type="match status" value="1"/>
</dbReference>
<dbReference type="EMBL" id="CP023777">
    <property type="protein sequence ID" value="ATL48320.1"/>
    <property type="molecule type" value="Genomic_DNA"/>
</dbReference>
<dbReference type="CDD" id="cd02440">
    <property type="entry name" value="AdoMet_MTases"/>
    <property type="match status" value="1"/>
</dbReference>
<dbReference type="InterPro" id="IPR020598">
    <property type="entry name" value="rRNA_Ade_methylase_Trfase_N"/>
</dbReference>
<evidence type="ECO:0000256" key="6">
    <source>
        <dbReference type="HAMAP-Rule" id="MF_01872"/>
    </source>
</evidence>
<keyword evidence="3 6" id="KW-0808">Transferase</keyword>
<gene>
    <name evidence="8" type="ORF">COR50_14735</name>
</gene>